<protein>
    <submittedName>
        <fullName evidence="1">Uncharacterized protein</fullName>
    </submittedName>
</protein>
<reference evidence="1" key="1">
    <citation type="submission" date="2022-10" db="EMBL/GenBank/DDBJ databases">
        <title>Complete Genome of Trichothecium roseum strain YXFP-22015, a Plant Pathogen Isolated from Citrus.</title>
        <authorList>
            <person name="Wang Y."/>
            <person name="Zhu L."/>
        </authorList>
    </citation>
    <scope>NUCLEOTIDE SEQUENCE</scope>
    <source>
        <strain evidence="1">YXFP-22015</strain>
    </source>
</reference>
<sequence length="411" mass="44353">MDPTDTNYVQELPHHTVAYKADNKGPMIIAVCLAVTIFSTIFVALRVFTRQKIMGQLHLDDWLVIPSIVFQWVSTAMAIVAVEHGNGRHFDLLTLDQKQGAIFWTILGFPFGLAAFGIPKLAVVALLVRIMNPSHAHKCFLWGLSGLCLGVLFGCVVILYAQCTPASSQWDFSVTEKQCISKMILVYYAIAAGAFSAFTDLYLAIYPAFVLTKLQLNIRKKMALCSALGIGSGATIVAIYKCTRLPTLASDDFSFDTSDLVVWTVVEASTIIIACCIPVLQPLVDLIFGRRTLGGSSYQDYSSSKNHGTHKSGIEMHNGAGAGTSSGRMGGGDSHALASEIDRTGLDSQESILGPDSKGGFDTSASAPPPRHHKPSKSGVGNITRTDVITVSYDDDDQAARPVEANSWVRM</sequence>
<proteinExistence type="predicted"/>
<keyword evidence="2" id="KW-1185">Reference proteome</keyword>
<gene>
    <name evidence="1" type="ORF">N3K66_005345</name>
</gene>
<comment type="caution">
    <text evidence="1">The sequence shown here is derived from an EMBL/GenBank/DDBJ whole genome shotgun (WGS) entry which is preliminary data.</text>
</comment>
<dbReference type="EMBL" id="CM047944">
    <property type="protein sequence ID" value="KAI9898884.1"/>
    <property type="molecule type" value="Genomic_DNA"/>
</dbReference>
<organism evidence="1 2">
    <name type="scientific">Trichothecium roseum</name>
    <dbReference type="NCBI Taxonomy" id="47278"/>
    <lineage>
        <taxon>Eukaryota</taxon>
        <taxon>Fungi</taxon>
        <taxon>Dikarya</taxon>
        <taxon>Ascomycota</taxon>
        <taxon>Pezizomycotina</taxon>
        <taxon>Sordariomycetes</taxon>
        <taxon>Hypocreomycetidae</taxon>
        <taxon>Hypocreales</taxon>
        <taxon>Hypocreales incertae sedis</taxon>
        <taxon>Trichothecium</taxon>
    </lineage>
</organism>
<name>A0ACC0UXM3_9HYPO</name>
<accession>A0ACC0UXM3</accession>
<evidence type="ECO:0000313" key="2">
    <source>
        <dbReference type="Proteomes" id="UP001163324"/>
    </source>
</evidence>
<dbReference type="Proteomes" id="UP001163324">
    <property type="component" value="Chromosome 5"/>
</dbReference>
<evidence type="ECO:0000313" key="1">
    <source>
        <dbReference type="EMBL" id="KAI9898884.1"/>
    </source>
</evidence>